<gene>
    <name evidence="2" type="ordered locus">Mnod_4661</name>
</gene>
<evidence type="ECO:0000313" key="3">
    <source>
        <dbReference type="Proteomes" id="UP000008207"/>
    </source>
</evidence>
<accession>B8IEF6</accession>
<protein>
    <recommendedName>
        <fullName evidence="1">Methyltransferase domain-containing protein</fullName>
    </recommendedName>
</protein>
<dbReference type="Gene3D" id="3.40.50.150">
    <property type="entry name" value="Vaccinia Virus protein VP39"/>
    <property type="match status" value="1"/>
</dbReference>
<feature type="domain" description="Methyltransferase" evidence="1">
    <location>
        <begin position="41"/>
        <end position="85"/>
    </location>
</feature>
<dbReference type="EMBL" id="CP001349">
    <property type="protein sequence ID" value="ACL59528.1"/>
    <property type="molecule type" value="Genomic_DNA"/>
</dbReference>
<organism evidence="2 3">
    <name type="scientific">Methylobacterium nodulans (strain LMG 21967 / CNCM I-2342 / ORS 2060)</name>
    <dbReference type="NCBI Taxonomy" id="460265"/>
    <lineage>
        <taxon>Bacteria</taxon>
        <taxon>Pseudomonadati</taxon>
        <taxon>Pseudomonadota</taxon>
        <taxon>Alphaproteobacteria</taxon>
        <taxon>Hyphomicrobiales</taxon>
        <taxon>Methylobacteriaceae</taxon>
        <taxon>Methylobacterium</taxon>
    </lineage>
</organism>
<dbReference type="OrthoDB" id="7273451at2"/>
<dbReference type="eggNOG" id="COG2518">
    <property type="taxonomic scope" value="Bacteria"/>
</dbReference>
<sequence>MTGFSPEWLALREPADHAARDPALMAALGRALAARTEPIRVLDLGCGTGSNLRALAGHLPDRQHWCLIDHDRALLAAARAALADWAEHSTTDGDDLVLRRAGRVLRVSCHARDLASGLGAVLDPAMPADLVTAAALFDLVSERWIDAAVRAVAAAGAAFYTALTYDGAERWTPPHPADAAVQTAFLTHQIRDKGFGPAAGPQATEVLERAFARSGYRTLRGPSPWRLREGPLLDRLAAGKAAAVQETGLVAPEQVIAWREARTGPDRAAVIGHADLLALPAR</sequence>
<dbReference type="Proteomes" id="UP000008207">
    <property type="component" value="Chromosome"/>
</dbReference>
<dbReference type="SUPFAM" id="SSF53335">
    <property type="entry name" value="S-adenosyl-L-methionine-dependent methyltransferases"/>
    <property type="match status" value="1"/>
</dbReference>
<dbReference type="Pfam" id="PF13649">
    <property type="entry name" value="Methyltransf_25"/>
    <property type="match status" value="1"/>
</dbReference>
<dbReference type="STRING" id="460265.Mnod_4661"/>
<dbReference type="KEGG" id="mno:Mnod_4661"/>
<dbReference type="InterPro" id="IPR041698">
    <property type="entry name" value="Methyltransf_25"/>
</dbReference>
<dbReference type="RefSeq" id="WP_015931163.1">
    <property type="nucleotide sequence ID" value="NC_011894.1"/>
</dbReference>
<reference evidence="2 3" key="1">
    <citation type="submission" date="2009-01" db="EMBL/GenBank/DDBJ databases">
        <title>Complete sequence of chromosome of Methylobacterium nodulans ORS 2060.</title>
        <authorList>
            <consortium name="US DOE Joint Genome Institute"/>
            <person name="Lucas S."/>
            <person name="Copeland A."/>
            <person name="Lapidus A."/>
            <person name="Glavina del Rio T."/>
            <person name="Dalin E."/>
            <person name="Tice H."/>
            <person name="Bruce D."/>
            <person name="Goodwin L."/>
            <person name="Pitluck S."/>
            <person name="Sims D."/>
            <person name="Brettin T."/>
            <person name="Detter J.C."/>
            <person name="Han C."/>
            <person name="Larimer F."/>
            <person name="Land M."/>
            <person name="Hauser L."/>
            <person name="Kyrpides N."/>
            <person name="Ivanova N."/>
            <person name="Marx C.J."/>
            <person name="Richardson P."/>
        </authorList>
    </citation>
    <scope>NUCLEOTIDE SEQUENCE [LARGE SCALE GENOMIC DNA]</scope>
    <source>
        <strain evidence="3">LMG 21967 / CNCM I-2342 / ORS 2060</strain>
    </source>
</reference>
<dbReference type="InterPro" id="IPR029063">
    <property type="entry name" value="SAM-dependent_MTases_sf"/>
</dbReference>
<dbReference type="AlphaFoldDB" id="B8IEF6"/>
<evidence type="ECO:0000313" key="2">
    <source>
        <dbReference type="EMBL" id="ACL59528.1"/>
    </source>
</evidence>
<evidence type="ECO:0000259" key="1">
    <source>
        <dbReference type="Pfam" id="PF13649"/>
    </source>
</evidence>
<proteinExistence type="predicted"/>
<keyword evidence="3" id="KW-1185">Reference proteome</keyword>
<name>B8IEF6_METNO</name>
<dbReference type="HOGENOM" id="CLU_047561_0_0_5"/>